<dbReference type="AlphaFoldDB" id="A0A8I3AC46"/>
<dbReference type="GO" id="GO:0045820">
    <property type="term" value="P:negative regulation of glycolytic process"/>
    <property type="evidence" value="ECO:0007669"/>
    <property type="project" value="TreeGrafter"/>
</dbReference>
<comment type="caution">
    <text evidence="4">The sequence shown here is derived from an EMBL/GenBank/DDBJ whole genome shotgun (WGS) entry which is preliminary data.</text>
</comment>
<keyword evidence="5" id="KW-1185">Reference proteome</keyword>
<dbReference type="OrthoDB" id="354304at2759"/>
<feature type="active site" description="Proton donor/acceptor" evidence="2">
    <location>
        <position position="85"/>
    </location>
</feature>
<evidence type="ECO:0000256" key="3">
    <source>
        <dbReference type="PIRSR" id="PIRSR613078-2"/>
    </source>
</evidence>
<proteinExistence type="predicted"/>
<organism evidence="4 5">
    <name type="scientific">Boletus reticuloceps</name>
    <dbReference type="NCBI Taxonomy" id="495285"/>
    <lineage>
        <taxon>Eukaryota</taxon>
        <taxon>Fungi</taxon>
        <taxon>Dikarya</taxon>
        <taxon>Basidiomycota</taxon>
        <taxon>Agaricomycotina</taxon>
        <taxon>Agaricomycetes</taxon>
        <taxon>Agaricomycetidae</taxon>
        <taxon>Boletales</taxon>
        <taxon>Boletineae</taxon>
        <taxon>Boletaceae</taxon>
        <taxon>Boletoideae</taxon>
        <taxon>Boletus</taxon>
    </lineage>
</organism>
<evidence type="ECO:0000313" key="4">
    <source>
        <dbReference type="EMBL" id="KAG6377166.1"/>
    </source>
</evidence>
<feature type="binding site" evidence="3">
    <location>
        <position position="58"/>
    </location>
    <ligand>
        <name>substrate</name>
    </ligand>
</feature>
<accession>A0A8I3AC46</accession>
<dbReference type="SUPFAM" id="SSF53254">
    <property type="entry name" value="Phosphoglycerate mutase-like"/>
    <property type="match status" value="1"/>
</dbReference>
<keyword evidence="1" id="KW-0378">Hydrolase</keyword>
<evidence type="ECO:0000313" key="5">
    <source>
        <dbReference type="Proteomes" id="UP000683000"/>
    </source>
</evidence>
<dbReference type="Gene3D" id="3.40.50.1240">
    <property type="entry name" value="Phosphoglycerate mutase-like"/>
    <property type="match status" value="1"/>
</dbReference>
<feature type="binding site" evidence="3">
    <location>
        <begin position="8"/>
        <end position="15"/>
    </location>
    <ligand>
        <name>substrate</name>
    </ligand>
</feature>
<protein>
    <submittedName>
        <fullName evidence="4">Histidine phosphatase superfamily</fullName>
    </submittedName>
</protein>
<dbReference type="GO" id="GO:0043456">
    <property type="term" value="P:regulation of pentose-phosphate shunt"/>
    <property type="evidence" value="ECO:0007669"/>
    <property type="project" value="TreeGrafter"/>
</dbReference>
<dbReference type="InterPro" id="IPR029033">
    <property type="entry name" value="His_PPase_superfam"/>
</dbReference>
<dbReference type="GO" id="GO:0005829">
    <property type="term" value="C:cytosol"/>
    <property type="evidence" value="ECO:0007669"/>
    <property type="project" value="TreeGrafter"/>
</dbReference>
<dbReference type="Pfam" id="PF00300">
    <property type="entry name" value="His_Phos_1"/>
    <property type="match status" value="1"/>
</dbReference>
<dbReference type="PANTHER" id="PTHR46517">
    <property type="entry name" value="FRUCTOSE-2,6-BISPHOSPHATASE TIGAR"/>
    <property type="match status" value="1"/>
</dbReference>
<dbReference type="PANTHER" id="PTHR46517:SF1">
    <property type="entry name" value="FRUCTOSE-2,6-BISPHOSPHATASE TIGAR"/>
    <property type="match status" value="1"/>
</dbReference>
<gene>
    <name evidence="4" type="ORF">JVT61DRAFT_1218</name>
</gene>
<reference evidence="4" key="1">
    <citation type="submission" date="2021-03" db="EMBL/GenBank/DDBJ databases">
        <title>Evolutionary innovations through gain and loss of genes in the ectomycorrhizal Boletales.</title>
        <authorList>
            <person name="Wu G."/>
            <person name="Miyauchi S."/>
            <person name="Morin E."/>
            <person name="Yang Z.-L."/>
            <person name="Xu J."/>
            <person name="Martin F.M."/>
        </authorList>
    </citation>
    <scope>NUCLEOTIDE SEQUENCE</scope>
    <source>
        <strain evidence="4">BR01</strain>
    </source>
</reference>
<dbReference type="SMART" id="SM00855">
    <property type="entry name" value="PGAM"/>
    <property type="match status" value="1"/>
</dbReference>
<dbReference type="EMBL" id="JAGFBS010000010">
    <property type="protein sequence ID" value="KAG6377166.1"/>
    <property type="molecule type" value="Genomic_DNA"/>
</dbReference>
<dbReference type="InterPro" id="IPR013078">
    <property type="entry name" value="His_Pase_superF_clade-1"/>
</dbReference>
<dbReference type="GO" id="GO:0004331">
    <property type="term" value="F:fructose-2,6-bisphosphate 2-phosphatase activity"/>
    <property type="evidence" value="ECO:0007669"/>
    <property type="project" value="TreeGrafter"/>
</dbReference>
<sequence>MLVVSFIRHGESLDNLKSIWAGYKDAELSELGVRQAKALGESYANTHLDAIITSDLKRAHATAVALLNDQADPKPSFKVDRDLREQCFGDAEGHPWMLSRISSKSLDDHFRDGQYPVLFERHEKFPDGESLDDVAVRAERFIRDHVLKPHLSRATSGVEDIHVAVVSHGLCISELVPALLKRSVGGSPAKDYRGLMNTAWTRVTVQPKVISGPLWLVRLTKRVQPGAQLPQITNENLPPLIVAVTDVNRHEHTANVKRQKGIVAHDPKQRGIRDFFGGGGAKKPVEALEQVEGKAMDETEMEERN</sequence>
<evidence type="ECO:0000256" key="2">
    <source>
        <dbReference type="PIRSR" id="PIRSR613078-1"/>
    </source>
</evidence>
<dbReference type="CDD" id="cd07067">
    <property type="entry name" value="HP_PGM_like"/>
    <property type="match status" value="1"/>
</dbReference>
<feature type="active site" description="Tele-phosphohistidine intermediate" evidence="2">
    <location>
        <position position="9"/>
    </location>
</feature>
<dbReference type="Proteomes" id="UP000683000">
    <property type="component" value="Unassembled WGS sequence"/>
</dbReference>
<name>A0A8I3AC46_9AGAM</name>
<dbReference type="InterPro" id="IPR051695">
    <property type="entry name" value="Phosphoglycerate_Mutase"/>
</dbReference>
<evidence type="ECO:0000256" key="1">
    <source>
        <dbReference type="ARBA" id="ARBA00022801"/>
    </source>
</evidence>